<reference evidence="7 8" key="1">
    <citation type="submission" date="2018-08" db="EMBL/GenBank/DDBJ databases">
        <title>Draft genome sequences of two Aspergillus turcosus clinical strains isolated from bronchoalveolar lavage fluid: one azole-susceptible and the other azole-resistant.</title>
        <authorList>
            <person name="Parent-Michaud M."/>
            <person name="Dufresne P.J."/>
            <person name="Fournier E."/>
            <person name="Martineau C."/>
            <person name="Moreira S."/>
            <person name="Perkins V."/>
            <person name="De Repentigny L."/>
            <person name="Dufresne S.F."/>
        </authorList>
    </citation>
    <scope>NUCLEOTIDE SEQUENCE [LARGE SCALE GENOMIC DNA]</scope>
    <source>
        <strain evidence="7">HMR AF 1038</strain>
    </source>
</reference>
<evidence type="ECO:0000256" key="2">
    <source>
        <dbReference type="ARBA" id="ARBA00022475"/>
    </source>
</evidence>
<dbReference type="OrthoDB" id="192832at2759"/>
<dbReference type="EMBL" id="NIDN02000267">
    <property type="protein sequence ID" value="RLL93748.1"/>
    <property type="molecule type" value="Genomic_DNA"/>
</dbReference>
<protein>
    <recommendedName>
        <fullName evidence="6">GH16 domain-containing protein</fullName>
    </recommendedName>
</protein>
<dbReference type="AlphaFoldDB" id="A0A229WY83"/>
<evidence type="ECO:0000256" key="5">
    <source>
        <dbReference type="SAM" id="MobiDB-lite"/>
    </source>
</evidence>
<dbReference type="GO" id="GO:0005975">
    <property type="term" value="P:carbohydrate metabolic process"/>
    <property type="evidence" value="ECO:0007669"/>
    <property type="project" value="InterPro"/>
</dbReference>
<dbReference type="InterPro" id="IPR049511">
    <property type="entry name" value="PGH-like_rpt"/>
</dbReference>
<evidence type="ECO:0000256" key="1">
    <source>
        <dbReference type="ARBA" id="ARBA00004609"/>
    </source>
</evidence>
<comment type="subcellular location">
    <subcellularLocation>
        <location evidence="1">Cell membrane</location>
        <topology evidence="1">Lipid-anchor</topology>
        <topology evidence="1">GPI-anchor</topology>
    </subcellularLocation>
</comment>
<dbReference type="Proteomes" id="UP000215289">
    <property type="component" value="Unassembled WGS sequence"/>
</dbReference>
<accession>A0A229WY83</accession>
<evidence type="ECO:0000313" key="7">
    <source>
        <dbReference type="EMBL" id="RLL93748.1"/>
    </source>
</evidence>
<dbReference type="PANTHER" id="PTHR10963">
    <property type="entry name" value="GLYCOSYL HYDROLASE-RELATED"/>
    <property type="match status" value="1"/>
</dbReference>
<organism evidence="7 8">
    <name type="scientific">Aspergillus turcosus</name>
    <dbReference type="NCBI Taxonomy" id="1245748"/>
    <lineage>
        <taxon>Eukaryota</taxon>
        <taxon>Fungi</taxon>
        <taxon>Dikarya</taxon>
        <taxon>Ascomycota</taxon>
        <taxon>Pezizomycotina</taxon>
        <taxon>Eurotiomycetes</taxon>
        <taxon>Eurotiomycetidae</taxon>
        <taxon>Eurotiales</taxon>
        <taxon>Aspergillaceae</taxon>
        <taxon>Aspergillus</taxon>
        <taxon>Aspergillus subgen. Fumigati</taxon>
    </lineage>
</organism>
<feature type="compositionally biased region" description="Pro residues" evidence="5">
    <location>
        <begin position="25"/>
        <end position="52"/>
    </location>
</feature>
<dbReference type="PANTHER" id="PTHR10963:SF53">
    <property type="entry name" value="GH16 DOMAIN-CONTAINING PROTEIN"/>
    <property type="match status" value="1"/>
</dbReference>
<proteinExistence type="predicted"/>
<evidence type="ECO:0000313" key="8">
    <source>
        <dbReference type="Proteomes" id="UP000215289"/>
    </source>
</evidence>
<keyword evidence="8" id="KW-1185">Reference proteome</keyword>
<dbReference type="GO" id="GO:0005886">
    <property type="term" value="C:plasma membrane"/>
    <property type="evidence" value="ECO:0007669"/>
    <property type="project" value="UniProtKB-SubCell"/>
</dbReference>
<dbReference type="InterPro" id="IPR013320">
    <property type="entry name" value="ConA-like_dom_sf"/>
</dbReference>
<dbReference type="SUPFAM" id="SSF49899">
    <property type="entry name" value="Concanavalin A-like lectins/glucanases"/>
    <property type="match status" value="1"/>
</dbReference>
<dbReference type="GO" id="GO:0098552">
    <property type="term" value="C:side of membrane"/>
    <property type="evidence" value="ECO:0007669"/>
    <property type="project" value="UniProtKB-KW"/>
</dbReference>
<dbReference type="CDD" id="cd08023">
    <property type="entry name" value="GH16_laminarinase_like"/>
    <property type="match status" value="1"/>
</dbReference>
<feature type="domain" description="GH16" evidence="6">
    <location>
        <begin position="30"/>
        <end position="306"/>
    </location>
</feature>
<dbReference type="InterPro" id="IPR000757">
    <property type="entry name" value="Beta-glucanase-like"/>
</dbReference>
<evidence type="ECO:0000256" key="4">
    <source>
        <dbReference type="ARBA" id="ARBA00023288"/>
    </source>
</evidence>
<keyword evidence="4" id="KW-0449">Lipoprotein</keyword>
<dbReference type="Pfam" id="PF17660">
    <property type="entry name" value="BTRD1"/>
    <property type="match status" value="3"/>
</dbReference>
<feature type="compositionally biased region" description="Basic and acidic residues" evidence="5">
    <location>
        <begin position="12"/>
        <end position="22"/>
    </location>
</feature>
<evidence type="ECO:0000259" key="6">
    <source>
        <dbReference type="PROSITE" id="PS51762"/>
    </source>
</evidence>
<gene>
    <name evidence="7" type="ORF">CFD26_100708</name>
</gene>
<dbReference type="Gene3D" id="2.60.120.200">
    <property type="match status" value="1"/>
</dbReference>
<keyword evidence="3" id="KW-0336">GPI-anchor</keyword>
<keyword evidence="3" id="KW-0472">Membrane</keyword>
<dbReference type="Pfam" id="PF26113">
    <property type="entry name" value="GH16_XgeA"/>
    <property type="match status" value="1"/>
</dbReference>
<evidence type="ECO:0000256" key="3">
    <source>
        <dbReference type="ARBA" id="ARBA00022622"/>
    </source>
</evidence>
<dbReference type="STRING" id="1245748.A0A229WY83"/>
<keyword evidence="3" id="KW-0325">Glycoprotein</keyword>
<dbReference type="PROSITE" id="PS51762">
    <property type="entry name" value="GH16_2"/>
    <property type="match status" value="1"/>
</dbReference>
<feature type="region of interest" description="Disordered" evidence="5">
    <location>
        <begin position="1"/>
        <end position="58"/>
    </location>
</feature>
<dbReference type="InterPro" id="IPR050546">
    <property type="entry name" value="Glycosyl_Hydrlase_16"/>
</dbReference>
<name>A0A229WY83_9EURO</name>
<dbReference type="GO" id="GO:0004553">
    <property type="term" value="F:hydrolase activity, hydrolyzing O-glycosyl compounds"/>
    <property type="evidence" value="ECO:0007669"/>
    <property type="project" value="InterPro"/>
</dbReference>
<keyword evidence="2" id="KW-1003">Cell membrane</keyword>
<sequence>MPFRQALQGIIDKADKAWEEFSHPAPQPGPSYNRPPPPGPPPIPASTKPPAPAYQEQGSQPQIYWRPNLHPQVPVSANFYHEQGQHGWGNNESQNYIDSPQNSFHSPQGDAVIVRALVNHGHPDPAQKFTSARLSSHQTLSRPRGCLSARISAPVARGIWPAFWLLPKDPFKWPEDGEVDIMEAWNGDAVNHTCLHWGHFNGQDWDKHRVLETPIPNINSPAGVRYDFIWDEDETTGRGRLVWLIDGRPIMRAEKPPGMRKMSEFRIIINIAVGGNVCQGNMPSDGCYETVTAVLKYFNEYLKQGYKLTHISGYELKGEERFAAIWEKKNDSVAWLSYANMTSAEYQSRFNKYVKDGYRLVDVDGYQVDDHIYYAAIWDKSSSGPWVARHGLDSPGFQAAFDKYKKEGYVLRAFSGYNAGKEDRYAGLWIKP</sequence>
<comment type="caution">
    <text evidence="7">The sequence shown here is derived from an EMBL/GenBank/DDBJ whole genome shotgun (WGS) entry which is preliminary data.</text>
</comment>